<accession>A0ABP8II95</accession>
<gene>
    <name evidence="2" type="ORF">GCM10023151_09970</name>
</gene>
<dbReference type="Proteomes" id="UP001501011">
    <property type="component" value="Unassembled WGS sequence"/>
</dbReference>
<dbReference type="InterPro" id="IPR036188">
    <property type="entry name" value="FAD/NAD-bd_sf"/>
</dbReference>
<dbReference type="Pfam" id="PF01593">
    <property type="entry name" value="Amino_oxidase"/>
    <property type="match status" value="1"/>
</dbReference>
<feature type="domain" description="Amine oxidase" evidence="1">
    <location>
        <begin position="10"/>
        <end position="265"/>
    </location>
</feature>
<dbReference type="SUPFAM" id="SSF51905">
    <property type="entry name" value="FAD/NAD(P)-binding domain"/>
    <property type="match status" value="1"/>
</dbReference>
<reference evidence="3" key="1">
    <citation type="journal article" date="2019" name="Int. J. Syst. Evol. Microbiol.">
        <title>The Global Catalogue of Microorganisms (GCM) 10K type strain sequencing project: providing services to taxonomists for standard genome sequencing and annotation.</title>
        <authorList>
            <consortium name="The Broad Institute Genomics Platform"/>
            <consortium name="The Broad Institute Genome Sequencing Center for Infectious Disease"/>
            <person name="Wu L."/>
            <person name="Ma J."/>
        </authorList>
    </citation>
    <scope>NUCLEOTIDE SEQUENCE [LARGE SCALE GENOMIC DNA]</scope>
    <source>
        <strain evidence="3">JCM 17728</strain>
    </source>
</reference>
<dbReference type="InterPro" id="IPR050464">
    <property type="entry name" value="Zeta_carotene_desat/Oxidored"/>
</dbReference>
<dbReference type="EMBL" id="BAABFV010000001">
    <property type="protein sequence ID" value="GAA4359241.1"/>
    <property type="molecule type" value="Genomic_DNA"/>
</dbReference>
<name>A0ABP8II95_9GAMM</name>
<protein>
    <submittedName>
        <fullName evidence="2">FAD-dependent oxidoreductase</fullName>
    </submittedName>
</protein>
<dbReference type="PANTHER" id="PTHR42923:SF17">
    <property type="entry name" value="AMINE OXIDASE DOMAIN-CONTAINING PROTEIN"/>
    <property type="match status" value="1"/>
</dbReference>
<sequence length="419" mass="47763">MKVAVIGSGISGISAAEYLCDSCEVTVFEKDTRVGGHADTQTIDVGGQLIDVDTGFIVFNPDNYPRFYQLLKKYQVDYQDSDMSFAVSNRFSGLEYNATNLNKLFCQRKNLLNPKFYRMIRDIQRFYKEARALLDDNAAEIPLGDYLRQNGYSEYFIDEHIIPMASALWSGKADLIMDFPARYLVAFMQNHNMMQINDRPVWKTITGGSKRYLSAITEKANFDVRLNSSIQKVVRTEDTVTLTMAGGEEEHFDNVIFACHSDQALSLVEKPTADEERILGAIKYQKNDICLHWDEALLPKRKAAWASWNVIRNEASKEQCTVSYCMNLLQSLPTKQPVVVSLNMNELVDKSKVWKYLEYDHPIYTIETISAQKERSKLQGQKSTYYCGAYWGWGFHEDGARSGLEAAQQLLSDNGYAEK</sequence>
<evidence type="ECO:0000313" key="3">
    <source>
        <dbReference type="Proteomes" id="UP001501011"/>
    </source>
</evidence>
<comment type="caution">
    <text evidence="2">The sequence shown here is derived from an EMBL/GenBank/DDBJ whole genome shotgun (WGS) entry which is preliminary data.</text>
</comment>
<dbReference type="RefSeq" id="WP_345292098.1">
    <property type="nucleotide sequence ID" value="NZ_BAABFV010000001.1"/>
</dbReference>
<organism evidence="2 3">
    <name type="scientific">Kangiella marina</name>
    <dbReference type="NCBI Taxonomy" id="1079178"/>
    <lineage>
        <taxon>Bacteria</taxon>
        <taxon>Pseudomonadati</taxon>
        <taxon>Pseudomonadota</taxon>
        <taxon>Gammaproteobacteria</taxon>
        <taxon>Kangiellales</taxon>
        <taxon>Kangiellaceae</taxon>
        <taxon>Kangiella</taxon>
    </lineage>
</organism>
<proteinExistence type="predicted"/>
<dbReference type="InterPro" id="IPR002937">
    <property type="entry name" value="Amino_oxidase"/>
</dbReference>
<dbReference type="PANTHER" id="PTHR42923">
    <property type="entry name" value="PROTOPORPHYRINOGEN OXIDASE"/>
    <property type="match status" value="1"/>
</dbReference>
<evidence type="ECO:0000259" key="1">
    <source>
        <dbReference type="Pfam" id="PF01593"/>
    </source>
</evidence>
<keyword evidence="3" id="KW-1185">Reference proteome</keyword>
<dbReference type="Gene3D" id="1.10.405.20">
    <property type="match status" value="1"/>
</dbReference>
<evidence type="ECO:0000313" key="2">
    <source>
        <dbReference type="EMBL" id="GAA4359241.1"/>
    </source>
</evidence>
<dbReference type="Gene3D" id="3.50.50.60">
    <property type="entry name" value="FAD/NAD(P)-binding domain"/>
    <property type="match status" value="1"/>
</dbReference>